<evidence type="ECO:0000256" key="5">
    <source>
        <dbReference type="SAM" id="Coils"/>
    </source>
</evidence>
<organism evidence="9 10">
    <name type="scientific">Symbiodinium necroappetens</name>
    <dbReference type="NCBI Taxonomy" id="1628268"/>
    <lineage>
        <taxon>Eukaryota</taxon>
        <taxon>Sar</taxon>
        <taxon>Alveolata</taxon>
        <taxon>Dinophyceae</taxon>
        <taxon>Suessiales</taxon>
        <taxon>Symbiodiniaceae</taxon>
        <taxon>Symbiodinium</taxon>
    </lineage>
</organism>
<evidence type="ECO:0000256" key="2">
    <source>
        <dbReference type="ARBA" id="ARBA00023043"/>
    </source>
</evidence>
<dbReference type="EMBL" id="CAJNJA010013608">
    <property type="protein sequence ID" value="CAE7325157.1"/>
    <property type="molecule type" value="Genomic_DNA"/>
</dbReference>
<evidence type="ECO:0000256" key="1">
    <source>
        <dbReference type="ARBA" id="ARBA00022737"/>
    </source>
</evidence>
<dbReference type="OrthoDB" id="409391at2759"/>
<feature type="repeat" description="PPR" evidence="4">
    <location>
        <begin position="418"/>
        <end position="452"/>
    </location>
</feature>
<evidence type="ECO:0000313" key="10">
    <source>
        <dbReference type="Proteomes" id="UP000601435"/>
    </source>
</evidence>
<feature type="repeat" description="PPR" evidence="4">
    <location>
        <begin position="383"/>
        <end position="417"/>
    </location>
</feature>
<keyword evidence="5" id="KW-0175">Coiled coil</keyword>
<dbReference type="PRINTS" id="PR01415">
    <property type="entry name" value="ANKYRIN"/>
</dbReference>
<dbReference type="Gene3D" id="1.25.40.10">
    <property type="entry name" value="Tetratricopeptide repeat domain"/>
    <property type="match status" value="4"/>
</dbReference>
<feature type="repeat" description="ANK" evidence="3">
    <location>
        <begin position="869"/>
        <end position="901"/>
    </location>
</feature>
<proteinExistence type="predicted"/>
<name>A0A812P1Q9_9DINO</name>
<dbReference type="Pfam" id="PF13637">
    <property type="entry name" value="Ank_4"/>
    <property type="match status" value="1"/>
</dbReference>
<keyword evidence="1" id="KW-0677">Repeat</keyword>
<evidence type="ECO:0008006" key="11">
    <source>
        <dbReference type="Google" id="ProtNLM"/>
    </source>
</evidence>
<dbReference type="InterPro" id="IPR002110">
    <property type="entry name" value="Ankyrin_rpt"/>
</dbReference>
<dbReference type="Pfam" id="PF12796">
    <property type="entry name" value="Ank_2"/>
    <property type="match status" value="2"/>
</dbReference>
<dbReference type="SMART" id="SM00248">
    <property type="entry name" value="ANK"/>
    <property type="match status" value="7"/>
</dbReference>
<dbReference type="AlphaFoldDB" id="A0A812P1Q9"/>
<evidence type="ECO:0000256" key="4">
    <source>
        <dbReference type="PROSITE-ProRule" id="PRU00708"/>
    </source>
</evidence>
<sequence>MKRKTGELAAEWEPEQGTWHGWNGSQADWEREYRKRLSQARNAGEVWTIWQEASQQITMNEIHLTTALKGCQGDPKIAMRIFRKATDAGVAVNAVHFACVLKVPGTPTKKLLSRMKEHSVEGNRFTWNAALTGCAAQDAWRLFEQIDRPDRYAIASLLKKCTPEEVPKALKIAKKHGIQPDRAILNSAATASPGSFLKILKQIPLKPDLQFFNIVLNRAVDFDLPDVARKAFVELKAQGLRPDSFSLNRFLAALLRQGPSEGSEARSVLETHRKLIDKHTWTILGKSLVESGRANEALQIYRQERRTFGRLKPDVAFFNVYLGACAKAAAMDLAQEIWGDLSRFAKADLVSHHCMIQVYAAVGQLDSAEEELERMEANGIEATARTYNSLIDAASKAADFKRARRLLQAMQERELEADVFTFNILINSAANMGRCKRADSYFRKMQELGISPDAVTAVSLLNAYSHGGEAEKALAFFEKLPSFGLEPTTSCINALVDCLSRSGLFDAAWERVEAAEAKGLADTVTYMAFLGACRNLKSKLHAKEAFARLKEVADKPALASAYVLLSELYESLGKHGKAQKLEAERVASGLVKQRGESYLHLEEGEESGLTVRTFTAGPVSASEEATRAEGAEVDSELCTALAALTRRLRAAGHEPDLASASARHESAKEKALSLESHSEKKALALALHRRKSLCSAISITKNLRVCNDCHGAMMVASRAYSCEIHLRDRSRWHIFKDGMDPGNSQMGPRLEQRRETIRPGDALMASQRSPGSPELIPAALARLPSVEPRGQRHRFVDVCHALCAELSVRPGPEAPRRACLFWQPGIAGFLAADVDAMKTAMMRAAEDGRLDDVKDFVERGEDVNAKSKAGYTAMMWAASNGHLEVVKYLAEQGADVDAKDDDGWTAMMWAAGNGHLEVVKYLAEQGADVDAKDDDGWTAMMLAASRGQLEVVKYLAEERGADVDAKDDGGNTAMMFAASRGQLEVVKYLAERGASVDARAKYGATAMIWAASLGQLEVVKYFVEEQGADVNYKTKHGSTVMFQAGEYGHLRVVKYLTEQGADVWAVDELGVPLWRKIKDKDVVQWWRQQVTTWKLCQRVAGNKKT</sequence>
<dbReference type="SUPFAM" id="SSF48403">
    <property type="entry name" value="Ankyrin repeat"/>
    <property type="match status" value="1"/>
</dbReference>
<dbReference type="PANTHER" id="PTHR24171:SF9">
    <property type="entry name" value="ANKYRIN REPEAT DOMAIN-CONTAINING PROTEIN 39"/>
    <property type="match status" value="1"/>
</dbReference>
<dbReference type="Pfam" id="PF14432">
    <property type="entry name" value="DYW_deaminase"/>
    <property type="match status" value="1"/>
</dbReference>
<dbReference type="PANTHER" id="PTHR24171">
    <property type="entry name" value="ANKYRIN REPEAT DOMAIN-CONTAINING PROTEIN 39-RELATED"/>
    <property type="match status" value="1"/>
</dbReference>
<dbReference type="Gene3D" id="1.25.40.20">
    <property type="entry name" value="Ankyrin repeat-containing domain"/>
    <property type="match status" value="2"/>
</dbReference>
<dbReference type="PROSITE" id="PS51375">
    <property type="entry name" value="PPR"/>
    <property type="match status" value="4"/>
</dbReference>
<accession>A0A812P1Q9</accession>
<feature type="repeat" description="ANK" evidence="3">
    <location>
        <begin position="902"/>
        <end position="934"/>
    </location>
</feature>
<evidence type="ECO:0000313" key="9">
    <source>
        <dbReference type="EMBL" id="CAE7325157.1"/>
    </source>
</evidence>
<reference evidence="9" key="1">
    <citation type="submission" date="2021-02" db="EMBL/GenBank/DDBJ databases">
        <authorList>
            <person name="Dougan E. K."/>
            <person name="Rhodes N."/>
            <person name="Thang M."/>
            <person name="Chan C."/>
        </authorList>
    </citation>
    <scope>NUCLEOTIDE SEQUENCE</scope>
</reference>
<gene>
    <name evidence="9" type="ORF">SNEC2469_LOCUS8190</name>
</gene>
<feature type="region of interest" description="Disordered" evidence="6">
    <location>
        <begin position="1"/>
        <end position="23"/>
    </location>
</feature>
<dbReference type="GO" id="GO:0004842">
    <property type="term" value="F:ubiquitin-protein transferase activity"/>
    <property type="evidence" value="ECO:0007669"/>
    <property type="project" value="TreeGrafter"/>
</dbReference>
<feature type="repeat" description="PPR" evidence="4">
    <location>
        <begin position="453"/>
        <end position="487"/>
    </location>
</feature>
<dbReference type="PROSITE" id="PS50088">
    <property type="entry name" value="ANK_REPEAT"/>
    <property type="match status" value="6"/>
</dbReference>
<dbReference type="GO" id="GO:0008270">
    <property type="term" value="F:zinc ion binding"/>
    <property type="evidence" value="ECO:0007669"/>
    <property type="project" value="InterPro"/>
</dbReference>
<evidence type="ECO:0000259" key="7">
    <source>
        <dbReference type="Pfam" id="PF14432"/>
    </source>
</evidence>
<dbReference type="NCBIfam" id="TIGR00756">
    <property type="entry name" value="PPR"/>
    <property type="match status" value="3"/>
</dbReference>
<dbReference type="InterPro" id="IPR032867">
    <property type="entry name" value="DYW_dom"/>
</dbReference>
<feature type="repeat" description="ANK" evidence="3">
    <location>
        <begin position="935"/>
        <end position="968"/>
    </location>
</feature>
<dbReference type="InterPro" id="IPR002885">
    <property type="entry name" value="PPR_rpt"/>
</dbReference>
<dbReference type="Pfam" id="PF23276">
    <property type="entry name" value="TPR_24"/>
    <property type="match status" value="1"/>
</dbReference>
<dbReference type="Proteomes" id="UP000601435">
    <property type="component" value="Unassembled WGS sequence"/>
</dbReference>
<dbReference type="InterPro" id="IPR011990">
    <property type="entry name" value="TPR-like_helical_dom_sf"/>
</dbReference>
<keyword evidence="2 3" id="KW-0040">ANK repeat</keyword>
<dbReference type="InterPro" id="IPR057027">
    <property type="entry name" value="TPR_mt"/>
</dbReference>
<feature type="domain" description="Pentatricopeptide repeat-containing protein-mitochondrial" evidence="8">
    <location>
        <begin position="322"/>
        <end position="444"/>
    </location>
</feature>
<feature type="repeat" description="ANK" evidence="3">
    <location>
        <begin position="1002"/>
        <end position="1035"/>
    </location>
</feature>
<feature type="domain" description="DYW" evidence="7">
    <location>
        <begin position="652"/>
        <end position="739"/>
    </location>
</feature>
<dbReference type="InterPro" id="IPR036770">
    <property type="entry name" value="Ankyrin_rpt-contain_sf"/>
</dbReference>
<evidence type="ECO:0000259" key="8">
    <source>
        <dbReference type="Pfam" id="PF23276"/>
    </source>
</evidence>
<evidence type="ECO:0000256" key="6">
    <source>
        <dbReference type="SAM" id="MobiDB-lite"/>
    </source>
</evidence>
<feature type="repeat" description="PPR" evidence="4">
    <location>
        <begin position="348"/>
        <end position="382"/>
    </location>
</feature>
<feature type="repeat" description="ANK" evidence="3">
    <location>
        <begin position="1036"/>
        <end position="1068"/>
    </location>
</feature>
<comment type="caution">
    <text evidence="9">The sequence shown here is derived from an EMBL/GenBank/DDBJ whole genome shotgun (WGS) entry which is preliminary data.</text>
</comment>
<evidence type="ECO:0000256" key="3">
    <source>
        <dbReference type="PROSITE-ProRule" id="PRU00023"/>
    </source>
</evidence>
<feature type="coiled-coil region" evidence="5">
    <location>
        <begin position="358"/>
        <end position="385"/>
    </location>
</feature>
<dbReference type="PROSITE" id="PS50297">
    <property type="entry name" value="ANK_REP_REGION"/>
    <property type="match status" value="5"/>
</dbReference>
<protein>
    <recommendedName>
        <fullName evidence="11">Pentatricopeptide repeat-containing protein, chloroplastic</fullName>
    </recommendedName>
</protein>
<dbReference type="GO" id="GO:0085020">
    <property type="term" value="P:protein K6-linked ubiquitination"/>
    <property type="evidence" value="ECO:0007669"/>
    <property type="project" value="TreeGrafter"/>
</dbReference>
<feature type="repeat" description="ANK" evidence="3">
    <location>
        <begin position="969"/>
        <end position="1001"/>
    </location>
</feature>
<keyword evidence="10" id="KW-1185">Reference proteome</keyword>
<dbReference type="Pfam" id="PF01535">
    <property type="entry name" value="PPR"/>
    <property type="match status" value="1"/>
</dbReference>